<dbReference type="IntAct" id="A0A1D6F6J2">
    <property type="interactions" value="2"/>
</dbReference>
<dbReference type="EMBL" id="CM007648">
    <property type="protein sequence ID" value="ONM26888.1"/>
    <property type="molecule type" value="Genomic_DNA"/>
</dbReference>
<protein>
    <submittedName>
        <fullName evidence="1">Uncharacterized protein</fullName>
    </submittedName>
</protein>
<name>A0A1D6F6J2_MAIZE</name>
<organism evidence="1">
    <name type="scientific">Zea mays</name>
    <name type="common">Maize</name>
    <dbReference type="NCBI Taxonomy" id="4577"/>
    <lineage>
        <taxon>Eukaryota</taxon>
        <taxon>Viridiplantae</taxon>
        <taxon>Streptophyta</taxon>
        <taxon>Embryophyta</taxon>
        <taxon>Tracheophyta</taxon>
        <taxon>Spermatophyta</taxon>
        <taxon>Magnoliopsida</taxon>
        <taxon>Liliopsida</taxon>
        <taxon>Poales</taxon>
        <taxon>Poaceae</taxon>
        <taxon>PACMAD clade</taxon>
        <taxon>Panicoideae</taxon>
        <taxon>Andropogonodae</taxon>
        <taxon>Andropogoneae</taxon>
        <taxon>Tripsacinae</taxon>
        <taxon>Zea</taxon>
    </lineage>
</organism>
<accession>A0A1D6F6J2</accession>
<dbReference type="InParanoid" id="A0A1D6F6J2"/>
<gene>
    <name evidence="1" type="ORF">ZEAMMB73_Zm00001d007450</name>
</gene>
<sequence>MSKYYGESERLLGSIFYLANDLPERGNIFLDEVFNMLGKSIDADQRLTLDGDKLTTDLAGLFTRTSKSPAYHVYVMRSNRK</sequence>
<proteinExistence type="predicted"/>
<evidence type="ECO:0000313" key="1">
    <source>
        <dbReference type="EMBL" id="ONM26888.1"/>
    </source>
</evidence>
<dbReference type="AlphaFoldDB" id="A0A1D6F6J2"/>
<dbReference type="STRING" id="4577.A0A1D6F6J2"/>
<reference evidence="1" key="1">
    <citation type="submission" date="2015-12" db="EMBL/GenBank/DDBJ databases">
        <title>Update maize B73 reference genome by single molecule sequencing technologies.</title>
        <authorList>
            <consortium name="Maize Genome Sequencing Project"/>
            <person name="Ware D."/>
        </authorList>
    </citation>
    <scope>NUCLEOTIDE SEQUENCE [LARGE SCALE GENOMIC DNA]</scope>
    <source>
        <tissue evidence="1">Seedling</tissue>
    </source>
</reference>